<dbReference type="Gene3D" id="1.20.5.110">
    <property type="match status" value="1"/>
</dbReference>
<dbReference type="InterPro" id="IPR000727">
    <property type="entry name" value="T_SNARE_dom"/>
</dbReference>
<evidence type="ECO:0000313" key="13">
    <source>
        <dbReference type="Proteomes" id="UP000009168"/>
    </source>
</evidence>
<dbReference type="GO" id="GO:0031201">
    <property type="term" value="C:SNARE complex"/>
    <property type="evidence" value="ECO:0007669"/>
    <property type="project" value="TreeGrafter"/>
</dbReference>
<gene>
    <name evidence="12" type="ORF">TTHERM_00802460</name>
</gene>
<comment type="subcellular location">
    <subcellularLocation>
        <location evidence="1">Membrane</location>
        <topology evidence="1">Single-pass type IV membrane protein</topology>
    </subcellularLocation>
</comment>
<dbReference type="GO" id="GO:0015031">
    <property type="term" value="P:protein transport"/>
    <property type="evidence" value="ECO:0007669"/>
    <property type="project" value="UniProtKB-KW"/>
</dbReference>
<evidence type="ECO:0000256" key="4">
    <source>
        <dbReference type="ARBA" id="ARBA00022692"/>
    </source>
</evidence>
<keyword evidence="3" id="KW-0813">Transport</keyword>
<evidence type="ECO:0000256" key="7">
    <source>
        <dbReference type="ARBA" id="ARBA00023054"/>
    </source>
</evidence>
<keyword evidence="7" id="KW-0175">Coiled coil</keyword>
<evidence type="ECO:0000256" key="5">
    <source>
        <dbReference type="ARBA" id="ARBA00022927"/>
    </source>
</evidence>
<keyword evidence="8 10" id="KW-0472">Membrane</keyword>
<organism evidence="12 13">
    <name type="scientific">Tetrahymena thermophila (strain SB210)</name>
    <dbReference type="NCBI Taxonomy" id="312017"/>
    <lineage>
        <taxon>Eukaryota</taxon>
        <taxon>Sar</taxon>
        <taxon>Alveolata</taxon>
        <taxon>Ciliophora</taxon>
        <taxon>Intramacronucleata</taxon>
        <taxon>Oligohymenophorea</taxon>
        <taxon>Hymenostomatida</taxon>
        <taxon>Tetrahymenina</taxon>
        <taxon>Tetrahymenidae</taxon>
        <taxon>Tetrahymena</taxon>
    </lineage>
</organism>
<protein>
    <submittedName>
        <fullName evidence="12">Transmembrane protein, putative</fullName>
    </submittedName>
</protein>
<dbReference type="GO" id="GO:0005783">
    <property type="term" value="C:endoplasmic reticulum"/>
    <property type="evidence" value="ECO:0007669"/>
    <property type="project" value="TreeGrafter"/>
</dbReference>
<feature type="domain" description="T-SNARE coiled-coil homology" evidence="11">
    <location>
        <begin position="197"/>
        <end position="259"/>
    </location>
</feature>
<evidence type="ECO:0000256" key="3">
    <source>
        <dbReference type="ARBA" id="ARBA00022448"/>
    </source>
</evidence>
<reference evidence="13" key="1">
    <citation type="journal article" date="2006" name="PLoS Biol.">
        <title>Macronuclear genome sequence of the ciliate Tetrahymena thermophila, a model eukaryote.</title>
        <authorList>
            <person name="Eisen J.A."/>
            <person name="Coyne R.S."/>
            <person name="Wu M."/>
            <person name="Wu D."/>
            <person name="Thiagarajan M."/>
            <person name="Wortman J.R."/>
            <person name="Badger J.H."/>
            <person name="Ren Q."/>
            <person name="Amedeo P."/>
            <person name="Jones K.M."/>
            <person name="Tallon L.J."/>
            <person name="Delcher A.L."/>
            <person name="Salzberg S.L."/>
            <person name="Silva J.C."/>
            <person name="Haas B.J."/>
            <person name="Majoros W.H."/>
            <person name="Farzad M."/>
            <person name="Carlton J.M."/>
            <person name="Smith R.K. Jr."/>
            <person name="Garg J."/>
            <person name="Pearlman R.E."/>
            <person name="Karrer K.M."/>
            <person name="Sun L."/>
            <person name="Manning G."/>
            <person name="Elde N.C."/>
            <person name="Turkewitz A.P."/>
            <person name="Asai D.J."/>
            <person name="Wilkes D.E."/>
            <person name="Wang Y."/>
            <person name="Cai H."/>
            <person name="Collins K."/>
            <person name="Stewart B.A."/>
            <person name="Lee S.R."/>
            <person name="Wilamowska K."/>
            <person name="Weinberg Z."/>
            <person name="Ruzzo W.L."/>
            <person name="Wloga D."/>
            <person name="Gaertig J."/>
            <person name="Frankel J."/>
            <person name="Tsao C.-C."/>
            <person name="Gorovsky M.A."/>
            <person name="Keeling P.J."/>
            <person name="Waller R.F."/>
            <person name="Patron N.J."/>
            <person name="Cherry J.M."/>
            <person name="Stover N.A."/>
            <person name="Krieger C.J."/>
            <person name="del Toro C."/>
            <person name="Ryder H.F."/>
            <person name="Williamson S.C."/>
            <person name="Barbeau R.A."/>
            <person name="Hamilton E.P."/>
            <person name="Orias E."/>
        </authorList>
    </citation>
    <scope>NUCLEOTIDE SEQUENCE [LARGE SCALE GENOMIC DNA]</scope>
    <source>
        <strain evidence="13">SB210</strain>
    </source>
</reference>
<dbReference type="GeneID" id="7843062"/>
<dbReference type="InParanoid" id="Q235F5"/>
<dbReference type="InterPro" id="IPR010989">
    <property type="entry name" value="SNARE"/>
</dbReference>
<dbReference type="eggNOG" id="ENOG502R2RC">
    <property type="taxonomic scope" value="Eukaryota"/>
</dbReference>
<keyword evidence="6 10" id="KW-1133">Transmembrane helix</keyword>
<comment type="similarity">
    <text evidence="2">Belongs to the syntaxin family.</text>
</comment>
<dbReference type="PROSITE" id="PS50192">
    <property type="entry name" value="T_SNARE"/>
    <property type="match status" value="1"/>
</dbReference>
<dbReference type="SUPFAM" id="SSF47661">
    <property type="entry name" value="t-snare proteins"/>
    <property type="match status" value="1"/>
</dbReference>
<keyword evidence="4 10" id="KW-0812">Transmembrane</keyword>
<proteinExistence type="inferred from homology"/>
<evidence type="ECO:0000313" key="12">
    <source>
        <dbReference type="EMBL" id="EAR92148.3"/>
    </source>
</evidence>
<evidence type="ECO:0000256" key="8">
    <source>
        <dbReference type="ARBA" id="ARBA00023136"/>
    </source>
</evidence>
<dbReference type="HOGENOM" id="CLU_1032281_0_0_1"/>
<keyword evidence="5" id="KW-0653">Protein transport</keyword>
<feature type="transmembrane region" description="Helical" evidence="10">
    <location>
        <begin position="269"/>
        <end position="287"/>
    </location>
</feature>
<evidence type="ECO:0000256" key="6">
    <source>
        <dbReference type="ARBA" id="ARBA00022989"/>
    </source>
</evidence>
<dbReference type="KEGG" id="tet:TTHERM_00802460"/>
<keyword evidence="13" id="KW-1185">Reference proteome</keyword>
<dbReference type="AlphaFoldDB" id="Q235F5"/>
<dbReference type="PANTHER" id="PTHR15959:SF0">
    <property type="entry name" value="SYNTAXIN-18"/>
    <property type="match status" value="1"/>
</dbReference>
<accession>Q235F5</accession>
<feature type="region of interest" description="Disordered" evidence="9">
    <location>
        <begin position="160"/>
        <end position="188"/>
    </location>
</feature>
<dbReference type="PANTHER" id="PTHR15959">
    <property type="entry name" value="SYNTAXIN-18"/>
    <property type="match status" value="1"/>
</dbReference>
<sequence>MKIDITKDFIRDASAHQTNKYQNQMKDDEISVAFNIFTNDIVLNIEKVFQTLKQNEEKYLTSSSFEKDALTEQEKDDLDKIVKESIVTLNGSVSSLNKNLKEQKGFLKSRTTNEYAHKEVVISCLSKRLKDLAQFFSKFQKYRLDQKEKLQKLLNQEQTKQKMFRMRPKREDLEKNSENNKENHGVSELEQDNQFLLSKYHDDEQKRQNILNNIQEIGAMLDNLSKEVEEQKETTQQILQNAEDTLKLSEQANVGLRKAVEYSKDVGKAWSILFFGLGVFLLFYDFIKS</sequence>
<dbReference type="RefSeq" id="XP_001012393.3">
    <property type="nucleotide sequence ID" value="XM_001012393.3"/>
</dbReference>
<evidence type="ECO:0000256" key="2">
    <source>
        <dbReference type="ARBA" id="ARBA00009063"/>
    </source>
</evidence>
<evidence type="ECO:0000256" key="10">
    <source>
        <dbReference type="SAM" id="Phobius"/>
    </source>
</evidence>
<dbReference type="GO" id="GO:0006890">
    <property type="term" value="P:retrograde vesicle-mediated transport, Golgi to endoplasmic reticulum"/>
    <property type="evidence" value="ECO:0007669"/>
    <property type="project" value="TreeGrafter"/>
</dbReference>
<name>Q235F5_TETTS</name>
<dbReference type="EMBL" id="GG662763">
    <property type="protein sequence ID" value="EAR92148.3"/>
    <property type="molecule type" value="Genomic_DNA"/>
</dbReference>
<feature type="compositionally biased region" description="Basic and acidic residues" evidence="9">
    <location>
        <begin position="169"/>
        <end position="187"/>
    </location>
</feature>
<evidence type="ECO:0000256" key="1">
    <source>
        <dbReference type="ARBA" id="ARBA00004211"/>
    </source>
</evidence>
<evidence type="ECO:0000259" key="11">
    <source>
        <dbReference type="PROSITE" id="PS50192"/>
    </source>
</evidence>
<evidence type="ECO:0000256" key="9">
    <source>
        <dbReference type="SAM" id="MobiDB-lite"/>
    </source>
</evidence>
<dbReference type="Proteomes" id="UP000009168">
    <property type="component" value="Unassembled WGS sequence"/>
</dbReference>